<dbReference type="PANTHER" id="PTHR31793">
    <property type="entry name" value="4-HYDROXYBENZOYL-COA THIOESTERASE FAMILY MEMBER"/>
    <property type="match status" value="1"/>
</dbReference>
<dbReference type="Proteomes" id="UP000684084">
    <property type="component" value="Unassembled WGS sequence"/>
</dbReference>
<dbReference type="EMBL" id="CAGKOT010000028">
    <property type="protein sequence ID" value="CAB5370601.1"/>
    <property type="molecule type" value="Genomic_DNA"/>
</dbReference>
<organism evidence="2 3">
    <name type="scientific">Rhizophagus irregularis</name>
    <dbReference type="NCBI Taxonomy" id="588596"/>
    <lineage>
        <taxon>Eukaryota</taxon>
        <taxon>Fungi</taxon>
        <taxon>Fungi incertae sedis</taxon>
        <taxon>Mucoromycota</taxon>
        <taxon>Glomeromycotina</taxon>
        <taxon>Glomeromycetes</taxon>
        <taxon>Glomerales</taxon>
        <taxon>Glomeraceae</taxon>
        <taxon>Rhizophagus</taxon>
    </lineage>
</organism>
<feature type="compositionally biased region" description="Basic and acidic residues" evidence="1">
    <location>
        <begin position="449"/>
        <end position="459"/>
    </location>
</feature>
<feature type="region of interest" description="Disordered" evidence="1">
    <location>
        <begin position="449"/>
        <end position="476"/>
    </location>
</feature>
<name>A0A915ZBQ8_9GLOM</name>
<evidence type="ECO:0000313" key="3">
    <source>
        <dbReference type="Proteomes" id="UP000684084"/>
    </source>
</evidence>
<feature type="region of interest" description="Disordered" evidence="1">
    <location>
        <begin position="54"/>
        <end position="88"/>
    </location>
</feature>
<accession>A0A915ZBQ8</accession>
<gene>
    <name evidence="2" type="ORF">CHRIB12_LOCUS12698</name>
</gene>
<feature type="compositionally biased region" description="Basic residues" evidence="1">
    <location>
        <begin position="71"/>
        <end position="82"/>
    </location>
</feature>
<comment type="caution">
    <text evidence="2">The sequence shown here is derived from an EMBL/GenBank/DDBJ whole genome shotgun (WGS) entry which is preliminary data.</text>
</comment>
<feature type="region of interest" description="Disordered" evidence="1">
    <location>
        <begin position="126"/>
        <end position="149"/>
    </location>
</feature>
<dbReference type="PANTHER" id="PTHR31793:SF24">
    <property type="entry name" value="LONG-CHAIN ACYL-COA THIOESTERASE FADM"/>
    <property type="match status" value="1"/>
</dbReference>
<evidence type="ECO:0000313" key="2">
    <source>
        <dbReference type="EMBL" id="CAB5370601.1"/>
    </source>
</evidence>
<dbReference type="GO" id="GO:0047617">
    <property type="term" value="F:fatty acyl-CoA hydrolase activity"/>
    <property type="evidence" value="ECO:0007669"/>
    <property type="project" value="TreeGrafter"/>
</dbReference>
<dbReference type="CDD" id="cd00586">
    <property type="entry name" value="4HBT"/>
    <property type="match status" value="1"/>
</dbReference>
<feature type="region of interest" description="Disordered" evidence="1">
    <location>
        <begin position="218"/>
        <end position="289"/>
    </location>
</feature>
<dbReference type="OrthoDB" id="8180538at2759"/>
<reference evidence="2" key="1">
    <citation type="submission" date="2020-05" db="EMBL/GenBank/DDBJ databases">
        <authorList>
            <person name="Rincon C."/>
            <person name="Sanders R I."/>
            <person name="Robbins C."/>
            <person name="Chaturvedi A."/>
        </authorList>
    </citation>
    <scope>NUCLEOTIDE SEQUENCE</scope>
    <source>
        <strain evidence="2">CHB12</strain>
    </source>
</reference>
<evidence type="ECO:0000256" key="1">
    <source>
        <dbReference type="SAM" id="MobiDB-lite"/>
    </source>
</evidence>
<sequence length="686" mass="77104">MKRLPPYVIAEVNAMRAEARATGEDIIDLGMGNPDLPPPPHVIEKLIEVARKPDAHGYSHGRDNGLEGRARQPRHRDHRAGRCRACPQPVLPDPHLRLHHRGGHDPRGADHARRYLFRVAGTRDGLHRPAPVDPGRQLSFQPHRRSGRSRFLRTARRLGEGEQGLDHLRSRLFRALFRRQADAVDPAGARCQGHCDRVHLAQQDLLDGRLADRLCGRQQDADRGDEPGEVVPRLWGVHPDPGGRVRSTQRPAGHCRDQSPTLPQAPRRAGREFRARRRKGRLTAAPDDHHPAVFAGRRARRATRRADRSRRGIVNDPAARARLRFPPGDCGRHRLALCLCHQECRHRGAWLARHRRLARGRAAGGGQCARHHRYHHRAALCRRETGYGAGDLRHPRRYAGPVGGGDGVPDAHRRIADTAVRQDRDGAARLADGVAGRGARRTRVDHLGRRGGARHDRLADPLPKLADQPPGRLRHRPCSTADAARRLWPLAARLGQRHLAVLAIAWVYPRNHRWQFDRIAHIRPYSEPDPCGGARHCRFKAAVLMTRPGFAFSTRFKVRYAEIDGQKVVFNSRYLEYADVAVSEFWEWTGIGAALGDAWTHTEFHVRRTEIDYLKPFVWGDTIEAFVRIARVGGSSLTQRFELCHAETGALHTVIDMVIVNVHLPTGKPLPISDDIRAYLDTLPTG</sequence>
<feature type="compositionally biased region" description="Basic and acidic residues" evidence="1">
    <location>
        <begin position="54"/>
        <end position="70"/>
    </location>
</feature>
<protein>
    <submittedName>
        <fullName evidence="2">Uncharacterized protein</fullName>
    </submittedName>
</protein>
<dbReference type="InterPro" id="IPR050563">
    <property type="entry name" value="4-hydroxybenzoyl-CoA_TE"/>
</dbReference>
<dbReference type="AlphaFoldDB" id="A0A915ZBQ8"/>
<dbReference type="Pfam" id="PF13279">
    <property type="entry name" value="4HBT_2"/>
    <property type="match status" value="1"/>
</dbReference>
<proteinExistence type="predicted"/>